<comment type="function">
    <text evidence="12">Cysteine protease that plays a key role in autophagy by mediating both proteolytic activation and delipidation of ATG8 family proteins.</text>
</comment>
<keyword evidence="4 12" id="KW-0963">Cytoplasm</keyword>
<sequence>MSAGPRRGRGGGGRGAPPGPASASASGSGPGEGPGSGSGPGEGQRVRGRFLSALNSVRYEDAERFRRDFCSRLWLTYRRDFPVLPGTSWSTDGGWGCALRSGQMLLAQGLLLHLLGRDWTWSGALGGSPLSPPAPPEAERWHRALVACFGDHPGAPLGIHRLVELGRGAGKRAGDWYGPSIVAHILRKAVESCPEAAGLAVYVSQDCTVYKGDVAGLVNGVANGAVLVLVPVRLGGERLNPVYVEGMKELLKLKSCVGIIGGRPRHSLYFVGFQDNFLLYLDPHYCQPYVDTSRDAFPLQLPPQAALRQDGPELRHRLLRAPRARAGGALRRAGPCSGGPPGPGALPHVHRSRRPGAGAGFGGAAFAPPRCPPPPPQKPKKRRGRLRPPLRGPAGTPPGGAVHWMSREGGGNPEPPPSLSPQGRCTLRADFFPFPRGWEEGGGDTSRPPHPPKHPTAGNYPPPCPPHPKTGSFRPSRCSRRGSGFIYCGSGPPLSRPSH</sequence>
<feature type="region of interest" description="Disordered" evidence="13">
    <location>
        <begin position="325"/>
        <end position="499"/>
    </location>
</feature>
<dbReference type="Pfam" id="PF03416">
    <property type="entry name" value="Peptidase_C54"/>
    <property type="match status" value="1"/>
</dbReference>
<evidence type="ECO:0000256" key="6">
    <source>
        <dbReference type="ARBA" id="ARBA00022801"/>
    </source>
</evidence>
<dbReference type="GO" id="GO:0000045">
    <property type="term" value="P:autophagosome assembly"/>
    <property type="evidence" value="ECO:0007669"/>
    <property type="project" value="TreeGrafter"/>
</dbReference>
<dbReference type="GO" id="GO:0015031">
    <property type="term" value="P:protein transport"/>
    <property type="evidence" value="ECO:0007669"/>
    <property type="project" value="UniProtKB-KW"/>
</dbReference>
<evidence type="ECO:0000256" key="4">
    <source>
        <dbReference type="ARBA" id="ARBA00022490"/>
    </source>
</evidence>
<comment type="catalytic activity">
    <reaction evidence="10">
        <text>[protein]-C-terminal L-amino acid-glycyl-phosphatidylserine + H2O = [protein]-C-terminal L-amino acid-glycine + a 1,2-diacyl-sn-glycero-3-phospho-L-serine</text>
        <dbReference type="Rhea" id="RHEA:67576"/>
        <dbReference type="Rhea" id="RHEA-COMP:17324"/>
        <dbReference type="Rhea" id="RHEA-COMP:17326"/>
        <dbReference type="ChEBI" id="CHEBI:15377"/>
        <dbReference type="ChEBI" id="CHEBI:57262"/>
        <dbReference type="ChEBI" id="CHEBI:172940"/>
        <dbReference type="ChEBI" id="CHEBI:172942"/>
    </reaction>
    <physiologicalReaction direction="left-to-right" evidence="10">
        <dbReference type="Rhea" id="RHEA:67577"/>
    </physiologicalReaction>
</comment>
<dbReference type="InterPro" id="IPR046792">
    <property type="entry name" value="Peptidase_C54_cat"/>
</dbReference>
<evidence type="ECO:0000256" key="12">
    <source>
        <dbReference type="RuleBase" id="RU363115"/>
    </source>
</evidence>
<proteinExistence type="inferred from homology"/>
<keyword evidence="7" id="KW-0788">Thiol protease</keyword>
<feature type="region of interest" description="Disordered" evidence="13">
    <location>
        <begin position="1"/>
        <end position="45"/>
    </location>
</feature>
<feature type="compositionally biased region" description="Basic residues" evidence="13">
    <location>
        <begin position="378"/>
        <end position="388"/>
    </location>
</feature>
<dbReference type="EC" id="3.4.22.-" evidence="12"/>
<evidence type="ECO:0000256" key="11">
    <source>
        <dbReference type="ARBA" id="ARBA00029362"/>
    </source>
</evidence>
<evidence type="ECO:0000256" key="7">
    <source>
        <dbReference type="ARBA" id="ARBA00022807"/>
    </source>
</evidence>
<reference evidence="15" key="2">
    <citation type="submission" date="2025-09" db="UniProtKB">
        <authorList>
            <consortium name="Ensembl"/>
        </authorList>
    </citation>
    <scope>IDENTIFICATION</scope>
</reference>
<dbReference type="PANTHER" id="PTHR22624:SF36">
    <property type="entry name" value="CYSTEINE PROTEASE ATG4D"/>
    <property type="match status" value="1"/>
</dbReference>
<dbReference type="GO" id="GO:0035973">
    <property type="term" value="P:aggrephagy"/>
    <property type="evidence" value="ECO:0007669"/>
    <property type="project" value="TreeGrafter"/>
</dbReference>
<dbReference type="GO" id="GO:0016485">
    <property type="term" value="P:protein processing"/>
    <property type="evidence" value="ECO:0007669"/>
    <property type="project" value="TreeGrafter"/>
</dbReference>
<comment type="similarity">
    <text evidence="2 12">Belongs to the peptidase C54 family.</text>
</comment>
<evidence type="ECO:0000256" key="13">
    <source>
        <dbReference type="SAM" id="MobiDB-lite"/>
    </source>
</evidence>
<dbReference type="AlphaFoldDB" id="A0A8B9R2I0"/>
<dbReference type="PANTHER" id="PTHR22624">
    <property type="entry name" value="CYSTEINE PROTEASE ATG4"/>
    <property type="match status" value="1"/>
</dbReference>
<evidence type="ECO:0000256" key="9">
    <source>
        <dbReference type="ARBA" id="ARBA00023006"/>
    </source>
</evidence>
<evidence type="ECO:0000256" key="10">
    <source>
        <dbReference type="ARBA" id="ARBA00029289"/>
    </source>
</evidence>
<keyword evidence="9 12" id="KW-0072">Autophagy</keyword>
<dbReference type="Proteomes" id="UP000694400">
    <property type="component" value="Unassembled WGS sequence"/>
</dbReference>
<dbReference type="GO" id="GO:0005737">
    <property type="term" value="C:cytoplasm"/>
    <property type="evidence" value="ECO:0007669"/>
    <property type="project" value="UniProtKB-SubCell"/>
</dbReference>
<dbReference type="InterPro" id="IPR038765">
    <property type="entry name" value="Papain-like_cys_pep_sf"/>
</dbReference>
<evidence type="ECO:0000313" key="15">
    <source>
        <dbReference type="Ensembl" id="ENSAPLP00020005571.1"/>
    </source>
</evidence>
<protein>
    <recommendedName>
        <fullName evidence="12">Cysteine protease</fullName>
        <ecNumber evidence="12">3.4.22.-</ecNumber>
    </recommendedName>
</protein>
<dbReference type="InterPro" id="IPR005078">
    <property type="entry name" value="Peptidase_C54"/>
</dbReference>
<evidence type="ECO:0000256" key="1">
    <source>
        <dbReference type="ARBA" id="ARBA00004496"/>
    </source>
</evidence>
<keyword evidence="6 12" id="KW-0378">Hydrolase</keyword>
<feature type="compositionally biased region" description="Gly residues" evidence="13">
    <location>
        <begin position="28"/>
        <end position="42"/>
    </location>
</feature>
<dbReference type="GO" id="GO:0034727">
    <property type="term" value="P:piecemeal microautophagy of the nucleus"/>
    <property type="evidence" value="ECO:0007669"/>
    <property type="project" value="TreeGrafter"/>
</dbReference>
<reference evidence="15" key="1">
    <citation type="submission" date="2025-08" db="UniProtKB">
        <authorList>
            <consortium name="Ensembl"/>
        </authorList>
    </citation>
    <scope>IDENTIFICATION</scope>
</reference>
<feature type="domain" description="Peptidase C54 catalytic" evidence="14">
    <location>
        <begin position="63"/>
        <end position="297"/>
    </location>
</feature>
<name>A0A8B9R2I0_ANAPL</name>
<feature type="compositionally biased region" description="Low complexity" evidence="13">
    <location>
        <begin position="325"/>
        <end position="335"/>
    </location>
</feature>
<evidence type="ECO:0000256" key="5">
    <source>
        <dbReference type="ARBA" id="ARBA00022670"/>
    </source>
</evidence>
<organism evidence="15 16">
    <name type="scientific">Anas platyrhynchos</name>
    <name type="common">Mallard</name>
    <name type="synonym">Anas boschas</name>
    <dbReference type="NCBI Taxonomy" id="8839"/>
    <lineage>
        <taxon>Eukaryota</taxon>
        <taxon>Metazoa</taxon>
        <taxon>Chordata</taxon>
        <taxon>Craniata</taxon>
        <taxon>Vertebrata</taxon>
        <taxon>Euteleostomi</taxon>
        <taxon>Archelosauria</taxon>
        <taxon>Archosauria</taxon>
        <taxon>Dinosauria</taxon>
        <taxon>Saurischia</taxon>
        <taxon>Theropoda</taxon>
        <taxon>Coelurosauria</taxon>
        <taxon>Aves</taxon>
        <taxon>Neognathae</taxon>
        <taxon>Galloanserae</taxon>
        <taxon>Anseriformes</taxon>
        <taxon>Anatidae</taxon>
        <taxon>Anatinae</taxon>
        <taxon>Anas</taxon>
    </lineage>
</organism>
<dbReference type="GO" id="GO:0000423">
    <property type="term" value="P:mitophagy"/>
    <property type="evidence" value="ECO:0007669"/>
    <property type="project" value="TreeGrafter"/>
</dbReference>
<keyword evidence="8 12" id="KW-0653">Protein transport</keyword>
<accession>A0A8B9R2I0</accession>
<evidence type="ECO:0000256" key="8">
    <source>
        <dbReference type="ARBA" id="ARBA00022927"/>
    </source>
</evidence>
<keyword evidence="3" id="KW-0813">Transport</keyword>
<evidence type="ECO:0000256" key="2">
    <source>
        <dbReference type="ARBA" id="ARBA00010958"/>
    </source>
</evidence>
<comment type="catalytic activity">
    <reaction evidence="11">
        <text>[protein]-C-terminal L-amino acid-glycyl-phosphatidylethanolamide + H2O = [protein]-C-terminal L-amino acid-glycine + a 1,2-diacyl-sn-glycero-3-phosphoethanolamine</text>
        <dbReference type="Rhea" id="RHEA:67548"/>
        <dbReference type="Rhea" id="RHEA-COMP:17323"/>
        <dbReference type="Rhea" id="RHEA-COMP:17324"/>
        <dbReference type="ChEBI" id="CHEBI:15377"/>
        <dbReference type="ChEBI" id="CHEBI:64612"/>
        <dbReference type="ChEBI" id="CHEBI:172940"/>
        <dbReference type="ChEBI" id="CHEBI:172941"/>
    </reaction>
    <physiologicalReaction direction="left-to-right" evidence="11">
        <dbReference type="Rhea" id="RHEA:67549"/>
    </physiologicalReaction>
</comment>
<comment type="subcellular location">
    <subcellularLocation>
        <location evidence="1 12">Cytoplasm</location>
    </subcellularLocation>
</comment>
<keyword evidence="5 12" id="KW-0645">Protease</keyword>
<dbReference type="Ensembl" id="ENSAPLT00020005986.1">
    <property type="protein sequence ID" value="ENSAPLP00020005571.1"/>
    <property type="gene ID" value="ENSAPLG00020004087.1"/>
</dbReference>
<dbReference type="SUPFAM" id="SSF54001">
    <property type="entry name" value="Cysteine proteinases"/>
    <property type="match status" value="1"/>
</dbReference>
<evidence type="ECO:0000259" key="14">
    <source>
        <dbReference type="Pfam" id="PF03416"/>
    </source>
</evidence>
<dbReference type="GO" id="GO:0019786">
    <property type="term" value="F:protein-phosphatidylethanolamide deconjugating activity"/>
    <property type="evidence" value="ECO:0007669"/>
    <property type="project" value="InterPro"/>
</dbReference>
<evidence type="ECO:0000256" key="3">
    <source>
        <dbReference type="ARBA" id="ARBA00022448"/>
    </source>
</evidence>
<evidence type="ECO:0000313" key="16">
    <source>
        <dbReference type="Proteomes" id="UP000694400"/>
    </source>
</evidence>
<dbReference type="GO" id="GO:0004197">
    <property type="term" value="F:cysteine-type endopeptidase activity"/>
    <property type="evidence" value="ECO:0007669"/>
    <property type="project" value="TreeGrafter"/>
</dbReference>